<reference evidence="1" key="1">
    <citation type="submission" date="2020-11" db="EMBL/GenBank/DDBJ databases">
        <authorList>
            <person name="Koelle M."/>
            <person name="Horta M.A.C."/>
            <person name="Nowrousian M."/>
            <person name="Ohm R.A."/>
            <person name="Benz P."/>
            <person name="Pilgard A."/>
        </authorList>
    </citation>
    <scope>NUCLEOTIDE SEQUENCE</scope>
    <source>
        <strain evidence="1">FPRL280</strain>
    </source>
</reference>
<accession>A0A8H7NWN9</accession>
<name>A0A8H7NWN9_9APHY</name>
<organism evidence="1 2">
    <name type="scientific">Rhodonia placenta</name>
    <dbReference type="NCBI Taxonomy" id="104341"/>
    <lineage>
        <taxon>Eukaryota</taxon>
        <taxon>Fungi</taxon>
        <taxon>Dikarya</taxon>
        <taxon>Basidiomycota</taxon>
        <taxon>Agaricomycotina</taxon>
        <taxon>Agaricomycetes</taxon>
        <taxon>Polyporales</taxon>
        <taxon>Adustoporiaceae</taxon>
        <taxon>Rhodonia</taxon>
    </lineage>
</organism>
<evidence type="ECO:0000313" key="1">
    <source>
        <dbReference type="EMBL" id="KAF9807498.1"/>
    </source>
</evidence>
<reference evidence="1" key="2">
    <citation type="journal article" name="Front. Microbiol.">
        <title>Degradative Capacity of Two Strains of Rhodonia placenta: From Phenotype to Genotype.</title>
        <authorList>
            <person name="Kolle M."/>
            <person name="Horta M.A.C."/>
            <person name="Nowrousian M."/>
            <person name="Ohm R.A."/>
            <person name="Benz J.P."/>
            <person name="Pilgard A."/>
        </authorList>
    </citation>
    <scope>NUCLEOTIDE SEQUENCE</scope>
    <source>
        <strain evidence="1">FPRL280</strain>
    </source>
</reference>
<protein>
    <submittedName>
        <fullName evidence="1">Uncharacterized protein</fullName>
    </submittedName>
</protein>
<proteinExistence type="predicted"/>
<dbReference type="AlphaFoldDB" id="A0A8H7NWN9"/>
<evidence type="ECO:0000313" key="2">
    <source>
        <dbReference type="Proteomes" id="UP000639403"/>
    </source>
</evidence>
<dbReference type="EMBL" id="JADOXO010000272">
    <property type="protein sequence ID" value="KAF9807498.1"/>
    <property type="molecule type" value="Genomic_DNA"/>
</dbReference>
<gene>
    <name evidence="1" type="ORF">IEO21_08194</name>
</gene>
<dbReference type="Proteomes" id="UP000639403">
    <property type="component" value="Unassembled WGS sequence"/>
</dbReference>
<comment type="caution">
    <text evidence="1">The sequence shown here is derived from an EMBL/GenBank/DDBJ whole genome shotgun (WGS) entry which is preliminary data.</text>
</comment>
<sequence length="44" mass="4986">MYVPHTIVPYGHRYARGQTCPTPFAPLFQHNSLFPACSCQIHTP</sequence>